<sequence length="84" mass="9787">MRREIIQGRKNLIRDGIISCDGGFRDLYDENIQPQMTDEYVYVQRWFHTIQETTMKNPLVKCSSSKIGKLDLSAWKEGSSTCKQ</sequence>
<dbReference type="AlphaFoldDB" id="A0AAD7Z0P5"/>
<accession>A0AAD7Z0P5</accession>
<dbReference type="Proteomes" id="UP001231518">
    <property type="component" value="Chromosome 6"/>
</dbReference>
<keyword evidence="2" id="KW-1185">Reference proteome</keyword>
<dbReference type="EMBL" id="JARGEI010000004">
    <property type="protein sequence ID" value="KAJ8733055.1"/>
    <property type="molecule type" value="Genomic_DNA"/>
</dbReference>
<reference evidence="1" key="1">
    <citation type="submission" date="2023-03" db="EMBL/GenBank/DDBJ databases">
        <title>Chromosome-level genomes of two armyworms, Mythimna separata and Mythimna loreyi, provide insights into the biosynthesis and reception of sex pheromones.</title>
        <authorList>
            <person name="Zhao H."/>
        </authorList>
    </citation>
    <scope>NUCLEOTIDE SEQUENCE</scope>
    <source>
        <strain evidence="1">BeijingLab</strain>
        <tissue evidence="1">Pupa</tissue>
    </source>
</reference>
<proteinExistence type="predicted"/>
<evidence type="ECO:0000313" key="1">
    <source>
        <dbReference type="EMBL" id="KAJ8733055.1"/>
    </source>
</evidence>
<organism evidence="1 2">
    <name type="scientific">Mythimna separata</name>
    <name type="common">Oriental armyworm</name>
    <name type="synonym">Pseudaletia separata</name>
    <dbReference type="NCBI Taxonomy" id="271217"/>
    <lineage>
        <taxon>Eukaryota</taxon>
        <taxon>Metazoa</taxon>
        <taxon>Ecdysozoa</taxon>
        <taxon>Arthropoda</taxon>
        <taxon>Hexapoda</taxon>
        <taxon>Insecta</taxon>
        <taxon>Pterygota</taxon>
        <taxon>Neoptera</taxon>
        <taxon>Endopterygota</taxon>
        <taxon>Lepidoptera</taxon>
        <taxon>Glossata</taxon>
        <taxon>Ditrysia</taxon>
        <taxon>Noctuoidea</taxon>
        <taxon>Noctuidae</taxon>
        <taxon>Noctuinae</taxon>
        <taxon>Hadenini</taxon>
        <taxon>Mythimna</taxon>
    </lineage>
</organism>
<evidence type="ECO:0000313" key="2">
    <source>
        <dbReference type="Proteomes" id="UP001231518"/>
    </source>
</evidence>
<name>A0AAD7Z0P5_MYTSE</name>
<protein>
    <submittedName>
        <fullName evidence="1">Uncharacterized protein</fullName>
    </submittedName>
</protein>
<comment type="caution">
    <text evidence="1">The sequence shown here is derived from an EMBL/GenBank/DDBJ whole genome shotgun (WGS) entry which is preliminary data.</text>
</comment>
<gene>
    <name evidence="1" type="ORF">PYW07_015654</name>
</gene>